<dbReference type="GO" id="GO:0046982">
    <property type="term" value="F:protein heterodimerization activity"/>
    <property type="evidence" value="ECO:0007669"/>
    <property type="project" value="InterPro"/>
</dbReference>
<reference evidence="14 15" key="1">
    <citation type="submission" date="2013-11" db="EMBL/GenBank/DDBJ databases">
        <title>Genome sequencing of Stegodyphus mimosarum.</title>
        <authorList>
            <person name="Bechsgaard J."/>
        </authorList>
    </citation>
    <scope>NUCLEOTIDE SEQUENCE [LARGE SCALE GENOMIC DNA]</scope>
</reference>
<evidence type="ECO:0000256" key="11">
    <source>
        <dbReference type="ARBA" id="ARBA00071805"/>
    </source>
</evidence>
<dbReference type="Gene3D" id="1.10.20.10">
    <property type="entry name" value="Histone, subunit A"/>
    <property type="match status" value="1"/>
</dbReference>
<dbReference type="InterPro" id="IPR050568">
    <property type="entry name" value="Transcr_DNA_Rep_Reg"/>
</dbReference>
<dbReference type="Pfam" id="PF00808">
    <property type="entry name" value="CBFD_NFYB_HMF"/>
    <property type="match status" value="1"/>
</dbReference>
<evidence type="ECO:0000256" key="5">
    <source>
        <dbReference type="ARBA" id="ARBA00022990"/>
    </source>
</evidence>
<dbReference type="OrthoDB" id="1291358at2759"/>
<feature type="domain" description="Transcription factor CBF/NF-Y/archaeal histone" evidence="13">
    <location>
        <begin position="10"/>
        <end position="69"/>
    </location>
</feature>
<dbReference type="GO" id="GO:0008623">
    <property type="term" value="C:CHRAC"/>
    <property type="evidence" value="ECO:0007669"/>
    <property type="project" value="TreeGrafter"/>
</dbReference>
<evidence type="ECO:0000256" key="8">
    <source>
        <dbReference type="ARBA" id="ARBA00023242"/>
    </source>
</evidence>
<dbReference type="InterPro" id="IPR009072">
    <property type="entry name" value="Histone-fold"/>
</dbReference>
<evidence type="ECO:0000313" key="14">
    <source>
        <dbReference type="EMBL" id="KFM64750.1"/>
    </source>
</evidence>
<keyword evidence="7" id="KW-0238">DNA-binding</keyword>
<proteinExistence type="predicted"/>
<organism evidence="14 15">
    <name type="scientific">Stegodyphus mimosarum</name>
    <name type="common">African social velvet spider</name>
    <dbReference type="NCBI Taxonomy" id="407821"/>
    <lineage>
        <taxon>Eukaryota</taxon>
        <taxon>Metazoa</taxon>
        <taxon>Ecdysozoa</taxon>
        <taxon>Arthropoda</taxon>
        <taxon>Chelicerata</taxon>
        <taxon>Arachnida</taxon>
        <taxon>Araneae</taxon>
        <taxon>Araneomorphae</taxon>
        <taxon>Entelegynae</taxon>
        <taxon>Eresoidea</taxon>
        <taxon>Eresidae</taxon>
        <taxon>Stegodyphus</taxon>
    </lineage>
</organism>
<dbReference type="Proteomes" id="UP000054359">
    <property type="component" value="Unassembled WGS sequence"/>
</dbReference>
<dbReference type="FunFam" id="1.10.20.10:FF:000048">
    <property type="entry name" value="Chromatin accessibility complex subunit 1"/>
    <property type="match status" value="1"/>
</dbReference>
<accession>A0A087TI11</accession>
<gene>
    <name evidence="14" type="ORF">X975_20115</name>
</gene>
<dbReference type="GO" id="GO:0003677">
    <property type="term" value="F:DNA binding"/>
    <property type="evidence" value="ECO:0007669"/>
    <property type="project" value="UniProtKB-KW"/>
</dbReference>
<evidence type="ECO:0000256" key="10">
    <source>
        <dbReference type="ARBA" id="ARBA00062516"/>
    </source>
</evidence>
<evidence type="ECO:0000256" key="12">
    <source>
        <dbReference type="ARBA" id="ARBA00083235"/>
    </source>
</evidence>
<dbReference type="STRING" id="407821.A0A087TI11"/>
<keyword evidence="6" id="KW-0175">Coiled coil</keyword>
<evidence type="ECO:0000256" key="3">
    <source>
        <dbReference type="ARBA" id="ARBA00022679"/>
    </source>
</evidence>
<comment type="function">
    <text evidence="9">Forms a complex with DNA polymerase epsilon subunit POLE3 and binds naked DNA, which is then incorporated into chromatin, aided by the nucleosome remodeling activity of ISWI/SNF2H and ACF1. Does not enhance nucleosome sliding activity of the ACF-5 ISWI chromatin remodeling complex.</text>
</comment>
<keyword evidence="4" id="KW-0548">Nucleotidyltransferase</keyword>
<dbReference type="GO" id="GO:0016779">
    <property type="term" value="F:nucleotidyltransferase activity"/>
    <property type="evidence" value="ECO:0007669"/>
    <property type="project" value="UniProtKB-KW"/>
</dbReference>
<name>A0A087TI11_STEMI</name>
<dbReference type="AlphaFoldDB" id="A0A087TI11"/>
<dbReference type="PANTHER" id="PTHR10252:SF54">
    <property type="entry name" value="CHROMATIN ACCESSIBILITY COMPLEX PROTEIN 1"/>
    <property type="match status" value="1"/>
</dbReference>
<dbReference type="GO" id="GO:0006261">
    <property type="term" value="P:DNA-templated DNA replication"/>
    <property type="evidence" value="ECO:0007669"/>
    <property type="project" value="TreeGrafter"/>
</dbReference>
<keyword evidence="8" id="KW-0539">Nucleus</keyword>
<evidence type="ECO:0000256" key="7">
    <source>
        <dbReference type="ARBA" id="ARBA00023125"/>
    </source>
</evidence>
<keyword evidence="5" id="KW-0007">Acetylation</keyword>
<keyword evidence="3" id="KW-0808">Transferase</keyword>
<comment type="subcellular location">
    <subcellularLocation>
        <location evidence="1">Nucleus</location>
    </subcellularLocation>
</comment>
<keyword evidence="15" id="KW-1185">Reference proteome</keyword>
<comment type="subunit">
    <text evidence="10">Heterodimer with POLE3; binds to DNA. Component of the CHRAC ISWI chromatin remodeling complex at least composed of SMARCA5/SNF2H, BAZ1A/ACF1, CHRAC1 and POLE3; the complex preferentially binds DNA through the CHRAC1-POLE3 heterodimer and possesses ATP-dependent nucleosome-remodeling activity. Within the complex, the heterodimer with POLE3 interacts with SMARCA5/SNF2H; the interaction is direct and enhances nucleosome sliding activity by the SMARCA5/SNF2H and BAZ1A/ACF1 interaction. Within the complex, the heterodimer with POLE3 interacts with BAZ1A/ACF1; the interactions are direct.</text>
</comment>
<dbReference type="EMBL" id="KK115314">
    <property type="protein sequence ID" value="KFM64750.1"/>
    <property type="molecule type" value="Genomic_DNA"/>
</dbReference>
<evidence type="ECO:0000256" key="9">
    <source>
        <dbReference type="ARBA" id="ARBA00059032"/>
    </source>
</evidence>
<evidence type="ECO:0000256" key="6">
    <source>
        <dbReference type="ARBA" id="ARBA00023054"/>
    </source>
</evidence>
<dbReference type="PANTHER" id="PTHR10252">
    <property type="entry name" value="HISTONE-LIKE TRANSCRIPTION FACTOR CCAAT-RELATED"/>
    <property type="match status" value="1"/>
</dbReference>
<sequence length="114" mass="13006">MTDKQSKLALLPLSRIKMIMKSSPDVSNISPDSIFLIAKAAEGFVAFLVRQALKASDNKMLVDYSDLSKVVYEIDNLEFLRDIIPPTIKAYKYLEIFKKVEEHEKAIAKEEQEI</sequence>
<evidence type="ECO:0000256" key="4">
    <source>
        <dbReference type="ARBA" id="ARBA00022695"/>
    </source>
</evidence>
<evidence type="ECO:0000259" key="13">
    <source>
        <dbReference type="Pfam" id="PF00808"/>
    </source>
</evidence>
<evidence type="ECO:0000313" key="15">
    <source>
        <dbReference type="Proteomes" id="UP000054359"/>
    </source>
</evidence>
<evidence type="ECO:0000256" key="2">
    <source>
        <dbReference type="ARBA" id="ARBA00022553"/>
    </source>
</evidence>
<feature type="non-terminal residue" evidence="14">
    <location>
        <position position="114"/>
    </location>
</feature>
<dbReference type="SUPFAM" id="SSF47113">
    <property type="entry name" value="Histone-fold"/>
    <property type="match status" value="1"/>
</dbReference>
<dbReference type="GO" id="GO:0006338">
    <property type="term" value="P:chromatin remodeling"/>
    <property type="evidence" value="ECO:0007669"/>
    <property type="project" value="TreeGrafter"/>
</dbReference>
<keyword evidence="2" id="KW-0597">Phosphoprotein</keyword>
<dbReference type="OMA" id="FLEYKHI"/>
<evidence type="ECO:0000256" key="1">
    <source>
        <dbReference type="ARBA" id="ARBA00004123"/>
    </source>
</evidence>
<protein>
    <recommendedName>
        <fullName evidence="11">Chromatin accessibility complex protein 1</fullName>
    </recommendedName>
    <alternativeName>
        <fullName evidence="12">DNA polymerase epsilon subunit p15</fullName>
    </alternativeName>
</protein>
<dbReference type="InterPro" id="IPR003958">
    <property type="entry name" value="CBFA_NFYB_domain"/>
</dbReference>
<dbReference type="CDD" id="cd22924">
    <property type="entry name" value="HFD_CHRAC1-like"/>
    <property type="match status" value="1"/>
</dbReference>